<comment type="caution">
    <text evidence="9">The sequence shown here is derived from an EMBL/GenBank/DDBJ whole genome shotgun (WGS) entry which is preliminary data.</text>
</comment>
<keyword evidence="3" id="KW-0813">Transport</keyword>
<dbReference type="PANTHER" id="PTHR31086">
    <property type="entry name" value="ALUMINUM-ACTIVATED MALATE TRANSPORTER 10"/>
    <property type="match status" value="1"/>
</dbReference>
<accession>A0A2K3K2Y2</accession>
<sequence length="55" mass="6422">QASDDVVYSGYRSAVESTSTEDALMSFAIWEPPHGRYKMFRYPWKNYVKVLLISM</sequence>
<comment type="subcellular location">
    <subcellularLocation>
        <location evidence="1">Membrane</location>
        <topology evidence="1">Multi-pass membrane protein</topology>
    </subcellularLocation>
</comment>
<dbReference type="GO" id="GO:0016020">
    <property type="term" value="C:membrane"/>
    <property type="evidence" value="ECO:0007669"/>
    <property type="project" value="UniProtKB-SubCell"/>
</dbReference>
<feature type="non-terminal residue" evidence="9">
    <location>
        <position position="1"/>
    </location>
</feature>
<gene>
    <name evidence="9" type="ORF">L195_g060289</name>
</gene>
<dbReference type="InterPro" id="IPR020966">
    <property type="entry name" value="ALMT"/>
</dbReference>
<dbReference type="AlphaFoldDB" id="A0A2K3K2Y2"/>
<comment type="similarity">
    <text evidence="2">Belongs to the aromatic acid exporter (TC 2.A.85) family.</text>
</comment>
<name>A0A2K3K2Y2_TRIPR</name>
<reference evidence="9 10" key="1">
    <citation type="journal article" date="2014" name="Am. J. Bot.">
        <title>Genome assembly and annotation for red clover (Trifolium pratense; Fabaceae).</title>
        <authorList>
            <person name="Istvanek J."/>
            <person name="Jaros M."/>
            <person name="Krenek A."/>
            <person name="Repkova J."/>
        </authorList>
    </citation>
    <scope>NUCLEOTIDE SEQUENCE [LARGE SCALE GENOMIC DNA]</scope>
    <source>
        <strain evidence="10">cv. Tatra</strain>
        <tissue evidence="9">Young leaves</tissue>
    </source>
</reference>
<keyword evidence="5" id="KW-1133">Transmembrane helix</keyword>
<dbReference type="GO" id="GO:0034220">
    <property type="term" value="P:monoatomic ion transmembrane transport"/>
    <property type="evidence" value="ECO:0007669"/>
    <property type="project" value="UniProtKB-KW"/>
</dbReference>
<dbReference type="Proteomes" id="UP000236291">
    <property type="component" value="Unassembled WGS sequence"/>
</dbReference>
<evidence type="ECO:0000256" key="3">
    <source>
        <dbReference type="ARBA" id="ARBA00022448"/>
    </source>
</evidence>
<evidence type="ECO:0000256" key="8">
    <source>
        <dbReference type="ARBA" id="ARBA00023303"/>
    </source>
</evidence>
<keyword evidence="6" id="KW-0406">Ion transport</keyword>
<proteinExistence type="inferred from homology"/>
<protein>
    <submittedName>
        <fullName evidence="9">Aluminum-activated malate transporter 9-like protein</fullName>
    </submittedName>
</protein>
<dbReference type="GO" id="GO:0015743">
    <property type="term" value="P:malate transport"/>
    <property type="evidence" value="ECO:0007669"/>
    <property type="project" value="InterPro"/>
</dbReference>
<keyword evidence="4" id="KW-0812">Transmembrane</keyword>
<dbReference type="ExpressionAtlas" id="A0A2K3K2Y2">
    <property type="expression patterns" value="baseline"/>
</dbReference>
<dbReference type="Pfam" id="PF11744">
    <property type="entry name" value="ALMT"/>
    <property type="match status" value="1"/>
</dbReference>
<dbReference type="EMBL" id="ASHM01137766">
    <property type="protein sequence ID" value="PNX60653.1"/>
    <property type="molecule type" value="Genomic_DNA"/>
</dbReference>
<evidence type="ECO:0000256" key="2">
    <source>
        <dbReference type="ARBA" id="ARBA00007079"/>
    </source>
</evidence>
<reference evidence="9 10" key="2">
    <citation type="journal article" date="2017" name="Front. Plant Sci.">
        <title>Gene Classification and Mining of Molecular Markers Useful in Red Clover (Trifolium pratense) Breeding.</title>
        <authorList>
            <person name="Istvanek J."/>
            <person name="Dluhosova J."/>
            <person name="Dluhos P."/>
            <person name="Patkova L."/>
            <person name="Nedelnik J."/>
            <person name="Repkova J."/>
        </authorList>
    </citation>
    <scope>NUCLEOTIDE SEQUENCE [LARGE SCALE GENOMIC DNA]</scope>
    <source>
        <strain evidence="10">cv. Tatra</strain>
        <tissue evidence="9">Young leaves</tissue>
    </source>
</reference>
<organism evidence="9 10">
    <name type="scientific">Trifolium pratense</name>
    <name type="common">Red clover</name>
    <dbReference type="NCBI Taxonomy" id="57577"/>
    <lineage>
        <taxon>Eukaryota</taxon>
        <taxon>Viridiplantae</taxon>
        <taxon>Streptophyta</taxon>
        <taxon>Embryophyta</taxon>
        <taxon>Tracheophyta</taxon>
        <taxon>Spermatophyta</taxon>
        <taxon>Magnoliopsida</taxon>
        <taxon>eudicotyledons</taxon>
        <taxon>Gunneridae</taxon>
        <taxon>Pentapetalae</taxon>
        <taxon>rosids</taxon>
        <taxon>fabids</taxon>
        <taxon>Fabales</taxon>
        <taxon>Fabaceae</taxon>
        <taxon>Papilionoideae</taxon>
        <taxon>50 kb inversion clade</taxon>
        <taxon>NPAAA clade</taxon>
        <taxon>Hologalegina</taxon>
        <taxon>IRL clade</taxon>
        <taxon>Trifolieae</taxon>
        <taxon>Trifolium</taxon>
    </lineage>
</organism>
<evidence type="ECO:0000313" key="10">
    <source>
        <dbReference type="Proteomes" id="UP000236291"/>
    </source>
</evidence>
<evidence type="ECO:0000256" key="4">
    <source>
        <dbReference type="ARBA" id="ARBA00022692"/>
    </source>
</evidence>
<evidence type="ECO:0000256" key="7">
    <source>
        <dbReference type="ARBA" id="ARBA00023136"/>
    </source>
</evidence>
<evidence type="ECO:0000313" key="9">
    <source>
        <dbReference type="EMBL" id="PNX60653.1"/>
    </source>
</evidence>
<keyword evidence="8" id="KW-0407">Ion channel</keyword>
<evidence type="ECO:0000256" key="6">
    <source>
        <dbReference type="ARBA" id="ARBA00023065"/>
    </source>
</evidence>
<evidence type="ECO:0000256" key="1">
    <source>
        <dbReference type="ARBA" id="ARBA00004141"/>
    </source>
</evidence>
<evidence type="ECO:0000256" key="5">
    <source>
        <dbReference type="ARBA" id="ARBA00022989"/>
    </source>
</evidence>
<dbReference type="STRING" id="57577.A0A2K3K2Y2"/>
<keyword evidence="7" id="KW-0472">Membrane</keyword>